<dbReference type="InterPro" id="IPR020904">
    <property type="entry name" value="Sc_DH/Rdtase_CS"/>
</dbReference>
<dbReference type="PROSITE" id="PS00061">
    <property type="entry name" value="ADH_SHORT"/>
    <property type="match status" value="1"/>
</dbReference>
<evidence type="ECO:0000256" key="1">
    <source>
        <dbReference type="ARBA" id="ARBA00006484"/>
    </source>
</evidence>
<dbReference type="OrthoDB" id="9789398at2"/>
<reference evidence="4 5" key="1">
    <citation type="submission" date="2018-10" db="EMBL/GenBank/DDBJ databases">
        <title>Rhizobium etli, R. leguminosarum and a new Rhizobium genospecies from Phaseolus dumosus.</title>
        <authorList>
            <person name="Ramirez-Puebla S.T."/>
            <person name="Rogel-Hernandez M.A."/>
            <person name="Guerrero G."/>
            <person name="Ormeno-Orrillo E."/>
            <person name="Martinez-Romero J.C."/>
            <person name="Negrete-Yankelevich S."/>
            <person name="Martinez-Romero E."/>
        </authorList>
    </citation>
    <scope>NUCLEOTIDE SEQUENCE [LARGE SCALE GENOMIC DNA]</scope>
    <source>
        <strain evidence="4 5">CCGE525</strain>
        <plasmid evidence="5">prccge525c</plasmid>
    </source>
</reference>
<evidence type="ECO:0000313" key="5">
    <source>
        <dbReference type="Proteomes" id="UP000282195"/>
    </source>
</evidence>
<comment type="similarity">
    <text evidence="1">Belongs to the short-chain dehydrogenases/reductases (SDR) family.</text>
</comment>
<keyword evidence="5" id="KW-1185">Reference proteome</keyword>
<keyword evidence="4" id="KW-0614">Plasmid</keyword>
<dbReference type="FunFam" id="3.40.50.720:FF:000084">
    <property type="entry name" value="Short-chain dehydrogenase reductase"/>
    <property type="match status" value="1"/>
</dbReference>
<evidence type="ECO:0000259" key="3">
    <source>
        <dbReference type="SMART" id="SM00822"/>
    </source>
</evidence>
<dbReference type="Gene3D" id="3.40.50.720">
    <property type="entry name" value="NAD(P)-binding Rossmann-like Domain"/>
    <property type="match status" value="1"/>
</dbReference>
<accession>A0A387FXD0</accession>
<dbReference type="SUPFAM" id="SSF51735">
    <property type="entry name" value="NAD(P)-binding Rossmann-fold domains"/>
    <property type="match status" value="1"/>
</dbReference>
<dbReference type="InterPro" id="IPR002347">
    <property type="entry name" value="SDR_fam"/>
</dbReference>
<dbReference type="PRINTS" id="PR00081">
    <property type="entry name" value="GDHRDH"/>
</dbReference>
<dbReference type="PRINTS" id="PR00080">
    <property type="entry name" value="SDRFAMILY"/>
</dbReference>
<name>A0A387FXD0_9HYPH</name>
<dbReference type="Proteomes" id="UP000282195">
    <property type="component" value="Plasmid pRCCGE525c"/>
</dbReference>
<evidence type="ECO:0000256" key="2">
    <source>
        <dbReference type="ARBA" id="ARBA00023002"/>
    </source>
</evidence>
<geneLocation type="plasmid" evidence="5">
    <name>prccge525c</name>
</geneLocation>
<dbReference type="GO" id="GO:0016491">
    <property type="term" value="F:oxidoreductase activity"/>
    <property type="evidence" value="ECO:0007669"/>
    <property type="project" value="UniProtKB-KW"/>
</dbReference>
<keyword evidence="2" id="KW-0560">Oxidoreductase</keyword>
<dbReference type="PANTHER" id="PTHR43639">
    <property type="entry name" value="OXIDOREDUCTASE, SHORT-CHAIN DEHYDROGENASE/REDUCTASE FAMILY (AFU_ORTHOLOGUE AFUA_5G02870)"/>
    <property type="match status" value="1"/>
</dbReference>
<protein>
    <submittedName>
        <fullName evidence="4">SDR family oxidoreductase</fullName>
    </submittedName>
</protein>
<dbReference type="EMBL" id="CP032695">
    <property type="protein sequence ID" value="AYG63033.1"/>
    <property type="molecule type" value="Genomic_DNA"/>
</dbReference>
<dbReference type="Pfam" id="PF13561">
    <property type="entry name" value="adh_short_C2"/>
    <property type="match status" value="1"/>
</dbReference>
<sequence length="254" mass="27524">MEMTQYPSLRNRTVVVTGGASGIGEAIVRAFAANGARIAILDIQEEAGSQLASELSGGQTKVDFYRCDLTDIEAMKAAFADVRREIGPVAVLVNNAANDRRQDFLDVSAEEFDWMMSVNLRHVFFAAQAVVPDMRELGYGSIINMTSGAWIRGAPDMQAYCTAKAAIVGFTNSLARQVGPDRIRVNALAPGMIITDRQRALWYQDESKIAAGRQMQCIPGPVEESDVARACLFLAADDSKMITKQVLLVNGGTV</sequence>
<evidence type="ECO:0000313" key="4">
    <source>
        <dbReference type="EMBL" id="AYG63033.1"/>
    </source>
</evidence>
<dbReference type="RefSeq" id="WP_120707940.1">
    <property type="nucleotide sequence ID" value="NZ_CP032695.1"/>
</dbReference>
<dbReference type="PANTHER" id="PTHR43639:SF1">
    <property type="entry name" value="SHORT-CHAIN DEHYDROGENASE_REDUCTASE FAMILY PROTEIN"/>
    <property type="match status" value="1"/>
</dbReference>
<dbReference type="CDD" id="cd05233">
    <property type="entry name" value="SDR_c"/>
    <property type="match status" value="1"/>
</dbReference>
<proteinExistence type="inferred from homology"/>
<gene>
    <name evidence="4" type="ORF">CCGE525_30475</name>
</gene>
<dbReference type="InterPro" id="IPR057326">
    <property type="entry name" value="KR_dom"/>
</dbReference>
<dbReference type="KEGG" id="rjg:CCGE525_30475"/>
<dbReference type="InterPro" id="IPR036291">
    <property type="entry name" value="NAD(P)-bd_dom_sf"/>
</dbReference>
<dbReference type="SMART" id="SM00822">
    <property type="entry name" value="PKS_KR"/>
    <property type="match status" value="1"/>
</dbReference>
<feature type="domain" description="Ketoreductase" evidence="3">
    <location>
        <begin position="12"/>
        <end position="205"/>
    </location>
</feature>
<dbReference type="AlphaFoldDB" id="A0A387FXD0"/>
<organism evidence="4 5">
    <name type="scientific">Rhizobium jaguaris</name>
    <dbReference type="NCBI Taxonomy" id="1312183"/>
    <lineage>
        <taxon>Bacteria</taxon>
        <taxon>Pseudomonadati</taxon>
        <taxon>Pseudomonadota</taxon>
        <taxon>Alphaproteobacteria</taxon>
        <taxon>Hyphomicrobiales</taxon>
        <taxon>Rhizobiaceae</taxon>
        <taxon>Rhizobium/Agrobacterium group</taxon>
        <taxon>Rhizobium</taxon>
    </lineage>
</organism>